<feature type="domain" description="Major facilitator superfamily (MFS) profile" evidence="5">
    <location>
        <begin position="44"/>
        <end position="420"/>
    </location>
</feature>
<feature type="transmembrane region" description="Helical" evidence="4">
    <location>
        <begin position="365"/>
        <end position="388"/>
    </location>
</feature>
<dbReference type="GO" id="GO:0022857">
    <property type="term" value="F:transmembrane transporter activity"/>
    <property type="evidence" value="ECO:0007669"/>
    <property type="project" value="InterPro"/>
</dbReference>
<dbReference type="PROSITE" id="PS50850">
    <property type="entry name" value="MFS"/>
    <property type="match status" value="1"/>
</dbReference>
<evidence type="ECO:0000313" key="7">
    <source>
        <dbReference type="Proteomes" id="UP000186323"/>
    </source>
</evidence>
<dbReference type="InterPro" id="IPR036259">
    <property type="entry name" value="MFS_trans_sf"/>
</dbReference>
<name>A0A1K1LG40_9BACT</name>
<dbReference type="GO" id="GO:0005886">
    <property type="term" value="C:plasma membrane"/>
    <property type="evidence" value="ECO:0007669"/>
    <property type="project" value="TreeGrafter"/>
</dbReference>
<dbReference type="SUPFAM" id="SSF103473">
    <property type="entry name" value="MFS general substrate transporter"/>
    <property type="match status" value="1"/>
</dbReference>
<dbReference type="Gene3D" id="1.20.1250.20">
    <property type="entry name" value="MFS general substrate transporter like domains"/>
    <property type="match status" value="2"/>
</dbReference>
<dbReference type="PANTHER" id="PTHR43129">
    <property type="entry name" value="FOSMIDOMYCIN RESISTANCE PROTEIN"/>
    <property type="match status" value="1"/>
</dbReference>
<evidence type="ECO:0000256" key="4">
    <source>
        <dbReference type="SAM" id="Phobius"/>
    </source>
</evidence>
<keyword evidence="2 4" id="KW-1133">Transmembrane helix</keyword>
<feature type="transmembrane region" description="Helical" evidence="4">
    <location>
        <begin position="279"/>
        <end position="300"/>
    </location>
</feature>
<dbReference type="CDD" id="cd17478">
    <property type="entry name" value="MFS_FsR"/>
    <property type="match status" value="1"/>
</dbReference>
<feature type="transmembrane region" description="Helical" evidence="4">
    <location>
        <begin position="170"/>
        <end position="195"/>
    </location>
</feature>
<feature type="transmembrane region" description="Helical" evidence="4">
    <location>
        <begin position="106"/>
        <end position="125"/>
    </location>
</feature>
<dbReference type="InterPro" id="IPR020846">
    <property type="entry name" value="MFS_dom"/>
</dbReference>
<evidence type="ECO:0000313" key="6">
    <source>
        <dbReference type="EMBL" id="SFV73651.1"/>
    </source>
</evidence>
<dbReference type="Proteomes" id="UP000186323">
    <property type="component" value="Chromosome I"/>
</dbReference>
<dbReference type="EMBL" id="LT630450">
    <property type="protein sequence ID" value="SFV73651.1"/>
    <property type="molecule type" value="Genomic_DNA"/>
</dbReference>
<keyword evidence="3 4" id="KW-0472">Membrane</keyword>
<proteinExistence type="predicted"/>
<feature type="transmembrane region" description="Helical" evidence="4">
    <location>
        <begin position="394"/>
        <end position="413"/>
    </location>
</feature>
<evidence type="ECO:0000256" key="2">
    <source>
        <dbReference type="ARBA" id="ARBA00022989"/>
    </source>
</evidence>
<organism evidence="6 7">
    <name type="scientific">Desulfovibrio piger</name>
    <dbReference type="NCBI Taxonomy" id="901"/>
    <lineage>
        <taxon>Bacteria</taxon>
        <taxon>Pseudomonadati</taxon>
        <taxon>Thermodesulfobacteriota</taxon>
        <taxon>Desulfovibrionia</taxon>
        <taxon>Desulfovibrionales</taxon>
        <taxon>Desulfovibrionaceae</taxon>
        <taxon>Desulfovibrio</taxon>
    </lineage>
</organism>
<dbReference type="InterPro" id="IPR011701">
    <property type="entry name" value="MFS"/>
</dbReference>
<feature type="transmembrane region" description="Helical" evidence="4">
    <location>
        <begin position="239"/>
        <end position="259"/>
    </location>
</feature>
<feature type="transmembrane region" description="Helical" evidence="4">
    <location>
        <begin position="332"/>
        <end position="353"/>
    </location>
</feature>
<evidence type="ECO:0000256" key="3">
    <source>
        <dbReference type="ARBA" id="ARBA00023136"/>
    </source>
</evidence>
<feature type="transmembrane region" description="Helical" evidence="4">
    <location>
        <begin position="201"/>
        <end position="219"/>
    </location>
</feature>
<keyword evidence="1 4" id="KW-0812">Transmembrane</keyword>
<evidence type="ECO:0000256" key="1">
    <source>
        <dbReference type="ARBA" id="ARBA00022692"/>
    </source>
</evidence>
<dbReference type="Pfam" id="PF07690">
    <property type="entry name" value="MFS_1"/>
    <property type="match status" value="1"/>
</dbReference>
<keyword evidence="7" id="KW-1185">Reference proteome</keyword>
<evidence type="ECO:0000259" key="5">
    <source>
        <dbReference type="PROSITE" id="PS50850"/>
    </source>
</evidence>
<reference evidence="7" key="1">
    <citation type="submission" date="2016-10" db="EMBL/GenBank/DDBJ databases">
        <authorList>
            <person name="Wegmann U."/>
        </authorList>
    </citation>
    <scope>NUCLEOTIDE SEQUENCE [LARGE SCALE GENOMIC DNA]</scope>
</reference>
<gene>
    <name evidence="6" type="ORF">DESPIGER_1821</name>
</gene>
<protein>
    <submittedName>
        <fullName evidence="6">Major facilitator superfamily MFS_1</fullName>
    </submittedName>
</protein>
<dbReference type="PANTHER" id="PTHR43129:SF1">
    <property type="entry name" value="FOSMIDOMYCIN RESISTANCE PROTEIN"/>
    <property type="match status" value="1"/>
</dbReference>
<sequence length="424" mass="44587">MSDLPFRAAFGRPFFVPVSLDAACPARYAHASDIPQETGMDLRKILLISLGHLSCDLNGGALPSLMPYLAAAHGFNYQAAGALMFAYSATSSLVQPVFGYLADKHARSWFVPLAVLLAGGSLGLVGFLDSYWAIFLTLMLCGVGGALFHPEGARYANLVSGSRKGAGMSIFSVGGNSGFVVGPLLVAGATCVAGLHGTAVFLLLALCTASFLFVQMRGWQQGMPRGRTAAGQAEPRNDWHAFGVLTLVIASRSILFLGFNTYIPLYWHDVFGQSKEFGAMMLAFFCVCGVSSNVLGGFLADRIGYARIIRLSWWLALPAALAFAWADSMWLAALLLAPLAVGLFAPFSSMVVLGQKLLARNMGFASGVTLGLPMTLGGMAMPLLGWIADHFGGLGTAMACLVPVAALGALASLRLRDDAAGSRA</sequence>
<feature type="transmembrane region" description="Helical" evidence="4">
    <location>
        <begin position="131"/>
        <end position="149"/>
    </location>
</feature>
<feature type="transmembrane region" description="Helical" evidence="4">
    <location>
        <begin position="75"/>
        <end position="94"/>
    </location>
</feature>
<feature type="transmembrane region" description="Helical" evidence="4">
    <location>
        <begin position="307"/>
        <end position="326"/>
    </location>
</feature>
<dbReference type="KEGG" id="dpg:DESPIGER_1821"/>
<accession>A0A1K1LG40</accession>
<dbReference type="AlphaFoldDB" id="A0A1K1LG40"/>